<comment type="similarity">
    <text evidence="2">Belongs to the NAD(P)-dependent epimerase/dehydratase family. Dihydroflavonol-4-reductase subfamily.</text>
</comment>
<comment type="caution">
    <text evidence="4">The sequence shown here is derived from an EMBL/GenBank/DDBJ whole genome shotgun (WGS) entry which is preliminary data.</text>
</comment>
<proteinExistence type="inferred from homology"/>
<evidence type="ECO:0000259" key="3">
    <source>
        <dbReference type="Pfam" id="PF01370"/>
    </source>
</evidence>
<dbReference type="Gene3D" id="3.40.50.720">
    <property type="entry name" value="NAD(P)-binding Rossmann-like Domain"/>
    <property type="match status" value="1"/>
</dbReference>
<dbReference type="Proteomes" id="UP000636479">
    <property type="component" value="Unassembled WGS sequence"/>
</dbReference>
<dbReference type="InterPro" id="IPR050425">
    <property type="entry name" value="NAD(P)_dehydrat-like"/>
</dbReference>
<dbReference type="AlphaFoldDB" id="A0A8H6SJ48"/>
<dbReference type="PANTHER" id="PTHR10366:SF579">
    <property type="entry name" value="3-BETA HYDROXYSTEROID DEHYDROGENASE_ISOMERASE FAMILY PROTEIN (AFU_ORTHOLOGUE AFUA_3G02250)"/>
    <property type="match status" value="1"/>
</dbReference>
<reference evidence="4" key="1">
    <citation type="submission" date="2020-05" db="EMBL/GenBank/DDBJ databases">
        <title>Mycena genomes resolve the evolution of fungal bioluminescence.</title>
        <authorList>
            <person name="Tsai I.J."/>
        </authorList>
    </citation>
    <scope>NUCLEOTIDE SEQUENCE</scope>
    <source>
        <strain evidence="4">171206Taipei</strain>
    </source>
</reference>
<dbReference type="GO" id="GO:0016616">
    <property type="term" value="F:oxidoreductase activity, acting on the CH-OH group of donors, NAD or NADP as acceptor"/>
    <property type="evidence" value="ECO:0007669"/>
    <property type="project" value="TreeGrafter"/>
</dbReference>
<dbReference type="PANTHER" id="PTHR10366">
    <property type="entry name" value="NAD DEPENDENT EPIMERASE/DEHYDRATASE"/>
    <property type="match status" value="1"/>
</dbReference>
<evidence type="ECO:0000313" key="5">
    <source>
        <dbReference type="Proteomes" id="UP000636479"/>
    </source>
</evidence>
<protein>
    <submittedName>
        <fullName evidence="4">Epimerase domain-containing protein</fullName>
    </submittedName>
</protein>
<name>A0A8H6SJ48_9AGAR</name>
<sequence>MSSKPLVFVTGASGYLGSVVVHELLKAGYPVRGSARGQKLSLLNEAFSSYQQFEAVEIIDIATADLTEVFKGVGAIIHTAAPLPGRADSIAAFRTAIDGSLNILRAATKARIYKVVATGSIASFPENQYGPDDWVSLTREEALQGNLVDVYIGEKKFSEQAILQYAKEHPEMDVTICTFPSYSYGLAASHLHSVNPPWIFGPLAPGFESIVPTPEGSTLAFSSDAYIYQLLRPDNKVYQTFPGTIDVRDVARIHIAALAAPTANETRPRRVAIASPEQTDFRDAIKFIHDERPELRARLADPETVPRWPSYQIDVDLTPVEESFGYPISAFKTWRETILDAVDRFIEIERHWASQGHRFEAVFFLDDCVLVPLTVFIHAMATG</sequence>
<evidence type="ECO:0000256" key="1">
    <source>
        <dbReference type="ARBA" id="ARBA00023002"/>
    </source>
</evidence>
<dbReference type="RefSeq" id="XP_037218183.1">
    <property type="nucleotide sequence ID" value="XM_037364941.1"/>
</dbReference>
<dbReference type="GeneID" id="59347457"/>
<dbReference type="InterPro" id="IPR001509">
    <property type="entry name" value="Epimerase_deHydtase"/>
</dbReference>
<gene>
    <name evidence="4" type="ORF">MIND_00827100</name>
</gene>
<organism evidence="4 5">
    <name type="scientific">Mycena indigotica</name>
    <dbReference type="NCBI Taxonomy" id="2126181"/>
    <lineage>
        <taxon>Eukaryota</taxon>
        <taxon>Fungi</taxon>
        <taxon>Dikarya</taxon>
        <taxon>Basidiomycota</taxon>
        <taxon>Agaricomycotina</taxon>
        <taxon>Agaricomycetes</taxon>
        <taxon>Agaricomycetidae</taxon>
        <taxon>Agaricales</taxon>
        <taxon>Marasmiineae</taxon>
        <taxon>Mycenaceae</taxon>
        <taxon>Mycena</taxon>
    </lineage>
</organism>
<dbReference type="SUPFAM" id="SSF51735">
    <property type="entry name" value="NAD(P)-binding Rossmann-fold domains"/>
    <property type="match status" value="1"/>
</dbReference>
<keyword evidence="1" id="KW-0560">Oxidoreductase</keyword>
<feature type="domain" description="NAD-dependent epimerase/dehydratase" evidence="3">
    <location>
        <begin position="7"/>
        <end position="177"/>
    </location>
</feature>
<dbReference type="InterPro" id="IPR036291">
    <property type="entry name" value="NAD(P)-bd_dom_sf"/>
</dbReference>
<evidence type="ECO:0000256" key="2">
    <source>
        <dbReference type="ARBA" id="ARBA00023445"/>
    </source>
</evidence>
<dbReference type="EMBL" id="JACAZF010000007">
    <property type="protein sequence ID" value="KAF7298795.1"/>
    <property type="molecule type" value="Genomic_DNA"/>
</dbReference>
<dbReference type="Pfam" id="PF01370">
    <property type="entry name" value="Epimerase"/>
    <property type="match status" value="1"/>
</dbReference>
<dbReference type="OrthoDB" id="2735536at2759"/>
<evidence type="ECO:0000313" key="4">
    <source>
        <dbReference type="EMBL" id="KAF7298795.1"/>
    </source>
</evidence>
<accession>A0A8H6SJ48</accession>
<keyword evidence="5" id="KW-1185">Reference proteome</keyword>